<dbReference type="Proteomes" id="UP000277498">
    <property type="component" value="Unassembled WGS sequence"/>
</dbReference>
<dbReference type="Gene3D" id="2.40.50.140">
    <property type="entry name" value="Nucleic acid-binding proteins"/>
    <property type="match status" value="1"/>
</dbReference>
<dbReference type="Pfam" id="PF00436">
    <property type="entry name" value="SSB"/>
    <property type="match status" value="1"/>
</dbReference>
<reference evidence="3 4" key="1">
    <citation type="submission" date="2018-11" db="EMBL/GenBank/DDBJ databases">
        <authorList>
            <person name="Criscuolo A."/>
        </authorList>
    </citation>
    <scope>NUCLEOTIDE SEQUENCE [LARGE SCALE GENOMIC DNA]</scope>
    <source>
        <strain evidence="3">ACIP111625</strain>
    </source>
</reference>
<dbReference type="GO" id="GO:0003697">
    <property type="term" value="F:single-stranded DNA binding"/>
    <property type="evidence" value="ECO:0007669"/>
    <property type="project" value="InterPro"/>
</dbReference>
<name>A0A3P5XXW2_9RHOB</name>
<sequence>MRTFSEFQIIGHVGKVHMVGQTLRITISAEYGKKDEEGRFVSKPYWNEVTIFKTSRYDWIKKNISAGDLVIAMGTMRQTNYDKDGQTIYTVTLAADEFDLLAKKANAAA</sequence>
<organism evidence="3 4">
    <name type="scientific">Pseudogemmobacter humi</name>
    <dbReference type="NCBI Taxonomy" id="2483812"/>
    <lineage>
        <taxon>Bacteria</taxon>
        <taxon>Pseudomonadati</taxon>
        <taxon>Pseudomonadota</taxon>
        <taxon>Alphaproteobacteria</taxon>
        <taxon>Rhodobacterales</taxon>
        <taxon>Paracoccaceae</taxon>
        <taxon>Pseudogemmobacter</taxon>
    </lineage>
</organism>
<dbReference type="RefSeq" id="WP_124088889.1">
    <property type="nucleotide sequence ID" value="NZ_UXAW01000142.1"/>
</dbReference>
<evidence type="ECO:0000313" key="3">
    <source>
        <dbReference type="EMBL" id="VDC34040.1"/>
    </source>
</evidence>
<keyword evidence="1 2" id="KW-0238">DNA-binding</keyword>
<dbReference type="PROSITE" id="PS50935">
    <property type="entry name" value="SSB"/>
    <property type="match status" value="1"/>
</dbReference>
<keyword evidence="4" id="KW-1185">Reference proteome</keyword>
<dbReference type="OrthoDB" id="7581348at2"/>
<evidence type="ECO:0000256" key="1">
    <source>
        <dbReference type="ARBA" id="ARBA00023125"/>
    </source>
</evidence>
<dbReference type="AlphaFoldDB" id="A0A3P5XXW2"/>
<dbReference type="EMBL" id="UXAW01000142">
    <property type="protein sequence ID" value="VDC34040.1"/>
    <property type="molecule type" value="Genomic_DNA"/>
</dbReference>
<evidence type="ECO:0000256" key="2">
    <source>
        <dbReference type="PROSITE-ProRule" id="PRU00252"/>
    </source>
</evidence>
<dbReference type="SUPFAM" id="SSF50249">
    <property type="entry name" value="Nucleic acid-binding proteins"/>
    <property type="match status" value="1"/>
</dbReference>
<gene>
    <name evidence="3" type="ORF">XINFAN_04238</name>
</gene>
<evidence type="ECO:0000313" key="4">
    <source>
        <dbReference type="Proteomes" id="UP000277498"/>
    </source>
</evidence>
<accession>A0A3P5XXW2</accession>
<protein>
    <submittedName>
        <fullName evidence="3">Single-stranded DNA-binding protein</fullName>
    </submittedName>
</protein>
<dbReference type="InterPro" id="IPR012340">
    <property type="entry name" value="NA-bd_OB-fold"/>
</dbReference>
<proteinExistence type="predicted"/>
<dbReference type="InterPro" id="IPR000424">
    <property type="entry name" value="Primosome_PriB/ssb"/>
</dbReference>